<name>A0A8S0W089_CYCAE</name>
<dbReference type="EMBL" id="CACVBS010000081">
    <property type="protein sequence ID" value="CAA7269834.1"/>
    <property type="molecule type" value="Genomic_DNA"/>
</dbReference>
<protein>
    <submittedName>
        <fullName evidence="1">Uncharacterized protein</fullName>
    </submittedName>
</protein>
<proteinExistence type="predicted"/>
<accession>A0A8S0W089</accession>
<dbReference type="AlphaFoldDB" id="A0A8S0W089"/>
<sequence length="313" mass="35035">MAPKKRKLSDLSTEQTSRVKGILLSCREICDQLGIDEDDEDLRDLNRIIDKLTDAKHTPFSDVSLLTLGKMGVTIQPMEWRSDGVTQAKAYGTATLPGALTIEDTRKNIHDVLKYVSLESEAGCRILINTLLIHVASNLETDSSGVVIAPEFRVDDTLLGCTENSFGGVVDYMLVYGDKAVRDRIIKSKAFAFSNPEIYKLLQCNIYEAKPEDLFSPIACLPQAAMAAIIKAQRLQMKTFRGCVTSGKRWVFFVYNAENFGHGQGKTVYWLDAIPLGDGFYNPTVNLELILGILRDWVEHGHDDSLRFFEYIN</sequence>
<reference evidence="1 2" key="1">
    <citation type="submission" date="2020-01" db="EMBL/GenBank/DDBJ databases">
        <authorList>
            <person name="Gupta K D."/>
        </authorList>
    </citation>
    <scope>NUCLEOTIDE SEQUENCE [LARGE SCALE GENOMIC DNA]</scope>
</reference>
<organism evidence="1 2">
    <name type="scientific">Cyclocybe aegerita</name>
    <name type="common">Black poplar mushroom</name>
    <name type="synonym">Agrocybe aegerita</name>
    <dbReference type="NCBI Taxonomy" id="1973307"/>
    <lineage>
        <taxon>Eukaryota</taxon>
        <taxon>Fungi</taxon>
        <taxon>Dikarya</taxon>
        <taxon>Basidiomycota</taxon>
        <taxon>Agaricomycotina</taxon>
        <taxon>Agaricomycetes</taxon>
        <taxon>Agaricomycetidae</taxon>
        <taxon>Agaricales</taxon>
        <taxon>Agaricineae</taxon>
        <taxon>Bolbitiaceae</taxon>
        <taxon>Cyclocybe</taxon>
    </lineage>
</organism>
<evidence type="ECO:0000313" key="1">
    <source>
        <dbReference type="EMBL" id="CAA7269834.1"/>
    </source>
</evidence>
<dbReference type="Proteomes" id="UP000467700">
    <property type="component" value="Unassembled WGS sequence"/>
</dbReference>
<dbReference type="OrthoDB" id="3248728at2759"/>
<evidence type="ECO:0000313" key="2">
    <source>
        <dbReference type="Proteomes" id="UP000467700"/>
    </source>
</evidence>
<keyword evidence="2" id="KW-1185">Reference proteome</keyword>
<gene>
    <name evidence="1" type="ORF">AAE3_LOCUS12088</name>
</gene>
<comment type="caution">
    <text evidence="1">The sequence shown here is derived from an EMBL/GenBank/DDBJ whole genome shotgun (WGS) entry which is preliminary data.</text>
</comment>